<proteinExistence type="predicted"/>
<evidence type="ECO:0000313" key="2">
    <source>
        <dbReference type="EMBL" id="ALJ05403.1"/>
    </source>
</evidence>
<evidence type="ECO:0000313" key="3">
    <source>
        <dbReference type="Proteomes" id="UP000057981"/>
    </source>
</evidence>
<sequence length="183" mass="20871">MKNQTTIAMKNIPKILTLLCVICLTNIAFAQKSSDGYNRNFKYGVGLNSGLPLNDPYDFIIGGDLRVQYNVSETYSLCLTAGYNNLFVKDEVDFGYIPIKIGYKTFIFKNEFYVMGEIGGAFSTTKTYDYNSMMFSPSIGYATKYVDISLRYEFLKDFPIIKDHEMDNGLANLMIRFAYGFDF</sequence>
<protein>
    <recommendedName>
        <fullName evidence="4">Outer membrane protein beta-barrel domain-containing protein</fullName>
    </recommendedName>
</protein>
<accession>A0A0P0CRF5</accession>
<keyword evidence="3" id="KW-1185">Reference proteome</keyword>
<dbReference type="Proteomes" id="UP000057981">
    <property type="component" value="Chromosome"/>
</dbReference>
<dbReference type="AlphaFoldDB" id="A0A0P0CRF5"/>
<name>A0A0P0CRF5_9FLAO</name>
<feature type="chain" id="PRO_5006042802" description="Outer membrane protein beta-barrel domain-containing protein" evidence="1">
    <location>
        <begin position="31"/>
        <end position="183"/>
    </location>
</feature>
<keyword evidence="1" id="KW-0732">Signal</keyword>
<gene>
    <name evidence="2" type="ORF">APS56_09855</name>
</gene>
<evidence type="ECO:0000256" key="1">
    <source>
        <dbReference type="SAM" id="SignalP"/>
    </source>
</evidence>
<dbReference type="EMBL" id="CP012898">
    <property type="protein sequence ID" value="ALJ05403.1"/>
    <property type="molecule type" value="Genomic_DNA"/>
</dbReference>
<evidence type="ECO:0008006" key="4">
    <source>
        <dbReference type="Google" id="ProtNLM"/>
    </source>
</evidence>
<feature type="signal peptide" evidence="1">
    <location>
        <begin position="1"/>
        <end position="30"/>
    </location>
</feature>
<dbReference type="STRING" id="1736674.APS56_09855"/>
<organism evidence="2 3">
    <name type="scientific">Pseudalgibacter alginicilyticus</name>
    <dbReference type="NCBI Taxonomy" id="1736674"/>
    <lineage>
        <taxon>Bacteria</taxon>
        <taxon>Pseudomonadati</taxon>
        <taxon>Bacteroidota</taxon>
        <taxon>Flavobacteriia</taxon>
        <taxon>Flavobacteriales</taxon>
        <taxon>Flavobacteriaceae</taxon>
        <taxon>Pseudalgibacter</taxon>
    </lineage>
</organism>
<reference evidence="2 3" key="1">
    <citation type="submission" date="2015-10" db="EMBL/GenBank/DDBJ databases">
        <authorList>
            <person name="Gilbert D.G."/>
        </authorList>
    </citation>
    <scope>NUCLEOTIDE SEQUENCE [LARGE SCALE GENOMIC DNA]</scope>
    <source>
        <strain evidence="3">HZ-22</strain>
    </source>
</reference>
<dbReference type="KEGG" id="ahz:APS56_09855"/>